<feature type="domain" description="DUF695" evidence="1">
    <location>
        <begin position="18"/>
        <end position="149"/>
    </location>
</feature>
<reference evidence="3" key="1">
    <citation type="journal article" date="2016" name="Front. Microbiol.">
        <title>Molecular Keys to the Janthinobacterium and Duganella spp. Interaction with the Plant Pathogen Fusarium graminearum.</title>
        <authorList>
            <person name="Haack F.S."/>
            <person name="Poehlein A."/>
            <person name="Kroger C."/>
            <person name="Voigt C.A."/>
            <person name="Piepenbring M."/>
            <person name="Bode H.B."/>
            <person name="Daniel R."/>
            <person name="Schafer W."/>
            <person name="Streit W.R."/>
        </authorList>
    </citation>
    <scope>NUCLEOTIDE SEQUENCE [LARGE SCALE GENOMIC DNA]</scope>
    <source>
        <strain evidence="3">T54</strain>
    </source>
</reference>
<comment type="caution">
    <text evidence="2">The sequence shown here is derived from an EMBL/GenBank/DDBJ whole genome shotgun (WGS) entry which is preliminary data.</text>
</comment>
<evidence type="ECO:0000259" key="1">
    <source>
        <dbReference type="Pfam" id="PF05117"/>
    </source>
</evidence>
<evidence type="ECO:0000313" key="3">
    <source>
        <dbReference type="Proteomes" id="UP000175989"/>
    </source>
</evidence>
<dbReference type="InterPro" id="IPR016097">
    <property type="entry name" value="DUF695"/>
</dbReference>
<organism evidence="2 3">
    <name type="scientific">Duganella phyllosphaerae</name>
    <dbReference type="NCBI Taxonomy" id="762836"/>
    <lineage>
        <taxon>Bacteria</taxon>
        <taxon>Pseudomonadati</taxon>
        <taxon>Pseudomonadota</taxon>
        <taxon>Betaproteobacteria</taxon>
        <taxon>Burkholderiales</taxon>
        <taxon>Oxalobacteraceae</taxon>
        <taxon>Telluria group</taxon>
        <taxon>Duganella</taxon>
    </lineage>
</organism>
<protein>
    <recommendedName>
        <fullName evidence="1">DUF695 domain-containing protein</fullName>
    </recommendedName>
</protein>
<name>A0A1E7WZT7_9BURK</name>
<dbReference type="RefSeq" id="WP_071651601.1">
    <property type="nucleotide sequence ID" value="NZ_LROM01000066.1"/>
</dbReference>
<dbReference type="Proteomes" id="UP000175989">
    <property type="component" value="Unassembled WGS sequence"/>
</dbReference>
<dbReference type="EMBL" id="LROM01000066">
    <property type="protein sequence ID" value="OFA05463.1"/>
    <property type="molecule type" value="Genomic_DNA"/>
</dbReference>
<sequence>MWPFKKNQSIDNLNPNTDKWSVLQGSADDGPMLIRINTSAQNWAQHPSLNIRVGFAVPLNQPNPGGLPDASENLVLNQLEDVISGYMSASGPAIHALSITTGTFKEFVFYMQNSDAIPGIHQTLQTEITSHDVQCMAEHDPEWDVYKSFTH</sequence>
<dbReference type="AlphaFoldDB" id="A0A1E7WZT7"/>
<dbReference type="Pfam" id="PF05117">
    <property type="entry name" value="DUF695"/>
    <property type="match status" value="1"/>
</dbReference>
<evidence type="ECO:0000313" key="2">
    <source>
        <dbReference type="EMBL" id="OFA05463.1"/>
    </source>
</evidence>
<gene>
    <name evidence="2" type="ORF">DUPY_15770</name>
</gene>
<keyword evidence="3" id="KW-1185">Reference proteome</keyword>
<dbReference type="OrthoDB" id="274948at2"/>
<proteinExistence type="predicted"/>
<accession>A0A1E7WZT7</accession>